<dbReference type="Pfam" id="PF00078">
    <property type="entry name" value="RVT_1"/>
    <property type="match status" value="1"/>
</dbReference>
<dbReference type="InterPro" id="IPR053134">
    <property type="entry name" value="RNA-dir_DNA_polymerase"/>
</dbReference>
<evidence type="ECO:0000313" key="4">
    <source>
        <dbReference type="Proteomes" id="UP000499080"/>
    </source>
</evidence>
<comment type="caution">
    <text evidence="2">The sequence shown here is derived from an EMBL/GenBank/DDBJ whole genome shotgun (WGS) entry which is preliminary data.</text>
</comment>
<dbReference type="Gene3D" id="3.30.70.270">
    <property type="match status" value="1"/>
</dbReference>
<dbReference type="OrthoDB" id="112267at2759"/>
<dbReference type="InterPro" id="IPR043502">
    <property type="entry name" value="DNA/RNA_pol_sf"/>
</dbReference>
<name>A0A4Y2WRE9_ARAVE</name>
<dbReference type="GO" id="GO:0071897">
    <property type="term" value="P:DNA biosynthetic process"/>
    <property type="evidence" value="ECO:0007669"/>
    <property type="project" value="UniProtKB-ARBA"/>
</dbReference>
<reference evidence="2 4" key="1">
    <citation type="journal article" date="2019" name="Sci. Rep.">
        <title>Orb-weaving spider Araneus ventricosus genome elucidates the spidroin gene catalogue.</title>
        <authorList>
            <person name="Kono N."/>
            <person name="Nakamura H."/>
            <person name="Ohtoshi R."/>
            <person name="Moran D.A.P."/>
            <person name="Shinohara A."/>
            <person name="Yoshida Y."/>
            <person name="Fujiwara M."/>
            <person name="Mori M."/>
            <person name="Tomita M."/>
            <person name="Arakawa K."/>
        </authorList>
    </citation>
    <scope>NUCLEOTIDE SEQUENCE [LARGE SCALE GENOMIC DNA]</scope>
</reference>
<evidence type="ECO:0000313" key="2">
    <source>
        <dbReference type="EMBL" id="GBO40023.1"/>
    </source>
</evidence>
<dbReference type="PANTHER" id="PTHR24559:SF444">
    <property type="entry name" value="REVERSE TRANSCRIPTASE DOMAIN-CONTAINING PROTEIN"/>
    <property type="match status" value="1"/>
</dbReference>
<keyword evidence="4" id="KW-1185">Reference proteome</keyword>
<evidence type="ECO:0000313" key="3">
    <source>
        <dbReference type="EMBL" id="GBO40119.1"/>
    </source>
</evidence>
<dbReference type="PANTHER" id="PTHR24559">
    <property type="entry name" value="TRANSPOSON TY3-I GAG-POL POLYPROTEIN"/>
    <property type="match status" value="1"/>
</dbReference>
<organism evidence="2 4">
    <name type="scientific">Araneus ventricosus</name>
    <name type="common">Orbweaver spider</name>
    <name type="synonym">Epeira ventricosa</name>
    <dbReference type="NCBI Taxonomy" id="182803"/>
    <lineage>
        <taxon>Eukaryota</taxon>
        <taxon>Metazoa</taxon>
        <taxon>Ecdysozoa</taxon>
        <taxon>Arthropoda</taxon>
        <taxon>Chelicerata</taxon>
        <taxon>Arachnida</taxon>
        <taxon>Araneae</taxon>
        <taxon>Araneomorphae</taxon>
        <taxon>Entelegynae</taxon>
        <taxon>Araneoidea</taxon>
        <taxon>Araneidae</taxon>
        <taxon>Araneus</taxon>
    </lineage>
</organism>
<accession>A0A4Y2WRE9</accession>
<dbReference type="CDD" id="cd01647">
    <property type="entry name" value="RT_LTR"/>
    <property type="match status" value="1"/>
</dbReference>
<dbReference type="EMBL" id="BGPR01065297">
    <property type="protein sequence ID" value="GBO40119.1"/>
    <property type="molecule type" value="Genomic_DNA"/>
</dbReference>
<sequence length="91" mass="10943">MLRKEIIQPSKSPWSSPVVLVKKKDGNWHFWVDYRRLNKITKRDVYPLSRIDDRLDCLSKAGYFSSMDLYTGYWQIEVNEAYREKTSVCYE</sequence>
<proteinExistence type="predicted"/>
<dbReference type="EMBL" id="BGPR01065186">
    <property type="protein sequence ID" value="GBO40023.1"/>
    <property type="molecule type" value="Genomic_DNA"/>
</dbReference>
<dbReference type="SUPFAM" id="SSF56672">
    <property type="entry name" value="DNA/RNA polymerases"/>
    <property type="match status" value="1"/>
</dbReference>
<dbReference type="Gene3D" id="3.10.10.10">
    <property type="entry name" value="HIV Type 1 Reverse Transcriptase, subunit A, domain 1"/>
    <property type="match status" value="1"/>
</dbReference>
<dbReference type="InterPro" id="IPR000477">
    <property type="entry name" value="RT_dom"/>
</dbReference>
<dbReference type="InterPro" id="IPR043128">
    <property type="entry name" value="Rev_trsase/Diguanyl_cyclase"/>
</dbReference>
<dbReference type="Proteomes" id="UP000499080">
    <property type="component" value="Unassembled WGS sequence"/>
</dbReference>
<evidence type="ECO:0000259" key="1">
    <source>
        <dbReference type="Pfam" id="PF00078"/>
    </source>
</evidence>
<dbReference type="AlphaFoldDB" id="A0A4Y2WRE9"/>
<gene>
    <name evidence="2" type="primary">TY3B-G_502</name>
    <name evidence="3" type="synonym">TY3B-G_78</name>
    <name evidence="2" type="ORF">AVEN_232962_1</name>
    <name evidence="3" type="ORF">AVEN_271691_1</name>
</gene>
<feature type="domain" description="Reverse transcriptase" evidence="1">
    <location>
        <begin position="21"/>
        <end position="88"/>
    </location>
</feature>
<protein>
    <submittedName>
        <fullName evidence="2">Transposon Ty3-G Gag-Pol polyprotein</fullName>
    </submittedName>
</protein>